<dbReference type="Proteomes" id="UP000199470">
    <property type="component" value="Unassembled WGS sequence"/>
</dbReference>
<evidence type="ECO:0000256" key="1">
    <source>
        <dbReference type="ARBA" id="ARBA00010556"/>
    </source>
</evidence>
<organism evidence="6 7">
    <name type="scientific">Rugamonas rubra</name>
    <dbReference type="NCBI Taxonomy" id="758825"/>
    <lineage>
        <taxon>Bacteria</taxon>
        <taxon>Pseudomonadati</taxon>
        <taxon>Pseudomonadota</taxon>
        <taxon>Betaproteobacteria</taxon>
        <taxon>Burkholderiales</taxon>
        <taxon>Oxalobacteraceae</taxon>
        <taxon>Telluria group</taxon>
        <taxon>Rugamonas</taxon>
    </lineage>
</organism>
<accession>A0A1I4QPE9</accession>
<evidence type="ECO:0000313" key="7">
    <source>
        <dbReference type="Proteomes" id="UP000199470"/>
    </source>
</evidence>
<dbReference type="Pfam" id="PF00207">
    <property type="entry name" value="A2M"/>
    <property type="match status" value="1"/>
</dbReference>
<dbReference type="InterPro" id="IPR011625">
    <property type="entry name" value="A2M_N_BRD"/>
</dbReference>
<feature type="domain" description="Alpha-2-macroglobulin bait region" evidence="4">
    <location>
        <begin position="1066"/>
        <end position="1222"/>
    </location>
</feature>
<dbReference type="InterPro" id="IPR041246">
    <property type="entry name" value="Bact_MG10"/>
</dbReference>
<reference evidence="6 7" key="1">
    <citation type="submission" date="2016-10" db="EMBL/GenBank/DDBJ databases">
        <authorList>
            <person name="de Groot N.N."/>
        </authorList>
    </citation>
    <scope>NUCLEOTIDE SEQUENCE [LARGE SCALE GENOMIC DNA]</scope>
    <source>
        <strain evidence="6 7">ATCC 43154</strain>
    </source>
</reference>
<evidence type="ECO:0000256" key="2">
    <source>
        <dbReference type="SAM" id="MobiDB-lite"/>
    </source>
</evidence>
<comment type="similarity">
    <text evidence="1">Belongs to the protease inhibitor I39 (alpha-2-macroglobulin) family. Bacterial alpha-2-macroglobulin subfamily.</text>
</comment>
<dbReference type="Pfam" id="PF01835">
    <property type="entry name" value="MG2"/>
    <property type="match status" value="1"/>
</dbReference>
<dbReference type="InterPro" id="IPR002890">
    <property type="entry name" value="MG2"/>
</dbReference>
<dbReference type="PANTHER" id="PTHR40094:SF1">
    <property type="entry name" value="UBIQUITIN DOMAIN-CONTAINING PROTEIN"/>
    <property type="match status" value="1"/>
</dbReference>
<dbReference type="SMART" id="SM01359">
    <property type="entry name" value="A2M_N_2"/>
    <property type="match status" value="1"/>
</dbReference>
<evidence type="ECO:0000259" key="5">
    <source>
        <dbReference type="SMART" id="SM01360"/>
    </source>
</evidence>
<dbReference type="Pfam" id="PF11974">
    <property type="entry name" value="bMG3"/>
    <property type="match status" value="1"/>
</dbReference>
<dbReference type="InterPro" id="IPR021868">
    <property type="entry name" value="Alpha_2_Macroglob_MG3"/>
</dbReference>
<dbReference type="OrthoDB" id="9767116at2"/>
<protein>
    <recommendedName>
        <fullName evidence="8">Alpha-2-macroglobulin</fullName>
    </recommendedName>
</protein>
<evidence type="ECO:0008006" key="8">
    <source>
        <dbReference type="Google" id="ProtNLM"/>
    </source>
</evidence>
<dbReference type="EMBL" id="FOTW01000020">
    <property type="protein sequence ID" value="SFM41978.1"/>
    <property type="molecule type" value="Genomic_DNA"/>
</dbReference>
<feature type="signal peptide" evidence="3">
    <location>
        <begin position="1"/>
        <end position="43"/>
    </location>
</feature>
<feature type="chain" id="PRO_5011572755" description="Alpha-2-macroglobulin" evidence="3">
    <location>
        <begin position="44"/>
        <end position="1943"/>
    </location>
</feature>
<dbReference type="PANTHER" id="PTHR40094">
    <property type="entry name" value="ALPHA-2-MACROGLOBULIN HOMOLOG"/>
    <property type="match status" value="1"/>
</dbReference>
<gene>
    <name evidence="6" type="ORF">SAMN02982985_03980</name>
</gene>
<dbReference type="Pfam" id="PF17973">
    <property type="entry name" value="bMG10"/>
    <property type="match status" value="1"/>
</dbReference>
<feature type="domain" description="Alpha-2-macroglobulin" evidence="5">
    <location>
        <begin position="1280"/>
        <end position="1370"/>
    </location>
</feature>
<dbReference type="RefSeq" id="WP_093389461.1">
    <property type="nucleotide sequence ID" value="NZ_FOTW01000020.1"/>
</dbReference>
<evidence type="ECO:0000256" key="3">
    <source>
        <dbReference type="SAM" id="SignalP"/>
    </source>
</evidence>
<sequence>MSQSPQARAVLFSRFPHIPLVRRLTPLLAALALLCAHAPAAQAQPQAQAKPQPPAVPAPAAPASVESFSPSGTIKQVRQVQARFSAQMVAFGDLRLDAPFTIDCPEQGSGRWIDGRNWSYDFVRDLPAGVSCSFTLKAGLRDLAGAELAGSQKFSFNTGGPAIVESLPREGGEVDEQQIFVLGLDAPARAADVEAHAYCRADGINEKIPVRRLVGAEREQILAQRKQFVDRYLNLYFRARGVVWRASVGVRDKRLEQMPLELLQCRRSLPAKAAVSLVWGAGIASESGIANQKEQTLAYRTRPDFTATFSCDRPSAKGDCIPFLPARLNFSAPVRLADALAVRLGAPGGKSFRASVGDDEKKAEFVSGVSIAGPFPEQAKLTLTLPAKLKDDAGRPLLNHARFPLTVRTGAQPPLVKFPARFGVIEARGDRLLPVTVRNVEAGLPTQLAKVSGSAVGGAMLRVADQQDQQIIDWLKRLTGRTGGGWQAGELYGQDLYQPMLAGHKDGAVERFTLPKPGGKRAFEVIGIPLRKPGFYVVELASPLLGGALSGKPRTAYVNAAALVTNLVAHFKHGAESSLVWVTSLDKGRPVAGAKVAVRDCAGKPLWQGSTDANGVANIRQELARFSCGYNDSYFISARSGADMTFTLSDWNRGIEAWRFNLPTDDVRADNTIAATVFDRTLLRAGETVHMKHFLRRHVAAGLALAGAGKAPDKMFILHEGSEQRYELPLSWRHGAADNSWPIPAEAKQGWYSVLLDGRMAGRFRVEQFRVPTMKALLQGPKTPAVLAAKLDLDVQLSYLSGGAAAGAPVKLRTVIEPYAASFPDYDGFSFSAGDVKAGVEKSGAVFDDDEGMFEEEGGRAGSANDADAEADAPKSGAVRTRSLTLDGAGGARVSIDQLPQAATPRNLLAELSYQDANGETLSVATRVPLWPSSYQIGIAPDGWVLSKDALKFQVVVLDLQGRPVADAPVSVDLFQRMNYSHRRRLIGGFYAYENSSEIKALGAACEGRTDQRGLLLCQTKAAASGNLILRARTEDAAHHAATTHIDTWVADGDDWWFKASDNDRIDLLPEKKRYEPGQQASFQVRMPFRQATALVTVEREGVIDSYVRALSGKAPTFSIPIKAQYAPNVYVSALVVRGRVAGAAPTALVDLGKPAYKLGITPLRVGWAGNELKVQVSADKAVYKVREKASVAVRVTRADGSPVPAGAEVALAAVDVGLLELMPNASWELLEAMMQQRSLQVQTATAQMQVVGKRHFGRKAVAPGGGGGKGGGRELFDTLLFWQARVALDGRGEATVQVPLNDSLTAFRIVAVASANADLFGTGKTEVRSSQDLMLLSGLPALVREGDRFQAGFTLRNTSDAEMQVELAASAAGKALPAQKLTLAAGQAREVGWDYLVPLGVAELAWDVSAKVVGADGAGDRLRVKQKVKPAVPVQTIQATLLQLDGPQSMQVRMPADAQPGRGGLRTLFSARLGSDLPGVREYMTMYPYTCFEQNTSRAIALRDAAMWEHQAASLPAHMDSDGLVKYFSLMERGSDSLTAYVLSAVQEAGYPIPPELKGRMEEALLGFVHGRVLRNSALATADLAVRKLAALEALSRSGRVGDAELESFSLEPNLWPTSAVIDWYLILQRSPKLAQRDTRMAQAQQILRARLNLQGTTMTFSTERSDNWWWLMSSADANANRLLLAMADNPAWRADMGRLARGSLGRQRRGHWDTTVANAWGVLALDAFSRKFEATPVTGAASASVGGVSASATLDAAHPTASVMLPWPRGAADLAFKHGGAGKPWVTVQSLAAIPLKAALSTGYRISKTITPVEQKTPGVWSRGDIYRVHLDLEAQSDMTWVVVDDPIPASASVLGTGLGRDSTIATSGERQRGWVWPAFQERSFEAFRSYYEFVPKGKWSVEYTVRLNNAGQFNLPPTRVEAMYSPEMFGLLPNAALGVK</sequence>
<dbReference type="InterPro" id="IPR051802">
    <property type="entry name" value="YfhM-like"/>
</dbReference>
<dbReference type="GO" id="GO:0004866">
    <property type="term" value="F:endopeptidase inhibitor activity"/>
    <property type="evidence" value="ECO:0007669"/>
    <property type="project" value="InterPro"/>
</dbReference>
<name>A0A1I4QPE9_9BURK</name>
<feature type="region of interest" description="Disordered" evidence="2">
    <location>
        <begin position="849"/>
        <end position="877"/>
    </location>
</feature>
<dbReference type="InterPro" id="IPR001599">
    <property type="entry name" value="Macroglobln_a2"/>
</dbReference>
<proteinExistence type="inferred from homology"/>
<dbReference type="Pfam" id="PF07703">
    <property type="entry name" value="A2M_BRD"/>
    <property type="match status" value="1"/>
</dbReference>
<dbReference type="STRING" id="758825.SAMN02982985_03980"/>
<keyword evidence="7" id="KW-1185">Reference proteome</keyword>
<dbReference type="SMART" id="SM01360">
    <property type="entry name" value="A2M"/>
    <property type="match status" value="1"/>
</dbReference>
<keyword evidence="3" id="KW-0732">Signal</keyword>
<evidence type="ECO:0000259" key="4">
    <source>
        <dbReference type="SMART" id="SM01359"/>
    </source>
</evidence>
<evidence type="ECO:0000313" key="6">
    <source>
        <dbReference type="EMBL" id="SFM41978.1"/>
    </source>
</evidence>